<dbReference type="PANTHER" id="PTHR31302">
    <property type="entry name" value="TRANSMEMBRANE PROTEIN WITH METALLOPHOSPHOESTERASE DOMAIN-RELATED"/>
    <property type="match status" value="1"/>
</dbReference>
<proteinExistence type="predicted"/>
<keyword evidence="2" id="KW-0378">Hydrolase</keyword>
<dbReference type="EMBL" id="DRGL01000059">
    <property type="protein sequence ID" value="HEA22466.1"/>
    <property type="molecule type" value="Genomic_DNA"/>
</dbReference>
<evidence type="ECO:0000256" key="3">
    <source>
        <dbReference type="SAM" id="Phobius"/>
    </source>
</evidence>
<dbReference type="SUPFAM" id="SSF56300">
    <property type="entry name" value="Metallo-dependent phosphatases"/>
    <property type="match status" value="1"/>
</dbReference>
<protein>
    <submittedName>
        <fullName evidence="5">Metallophosphoesterase</fullName>
    </submittedName>
</protein>
<dbReference type="Pfam" id="PF00149">
    <property type="entry name" value="Metallophos"/>
    <property type="match status" value="1"/>
</dbReference>
<evidence type="ECO:0000313" key="5">
    <source>
        <dbReference type="EMBL" id="HEA22466.1"/>
    </source>
</evidence>
<sequence>MTSPKIKKSKISRRSFIIKFLLGGAALAFLDAYWFEKYIIDWKEFDISEGATDKIKTIQLSDLHINSIKTFHRDIAQRINIEKPDVLFVTGDSVNFNKGIAALDTFLGMIDYDIPKLAILGNVDYEGGTNLNLLRETYEKYNGRLLVNQNHKIKVKNRTLNIVGVDDYLCGDSDFIKASEGLDLSQDTVLLNHCPAYRDEVDVLIAKLGQKIKLVLSGHTHGGQVTFFGIPFFTPDGSGNYVKGWYKNEHSQLYVSKGIGTRLLPLRFGARAESIIFHI</sequence>
<accession>A0A831QSI3</accession>
<keyword evidence="3" id="KW-0812">Transmembrane</keyword>
<evidence type="ECO:0000256" key="2">
    <source>
        <dbReference type="ARBA" id="ARBA00022801"/>
    </source>
</evidence>
<reference evidence="5" key="1">
    <citation type="journal article" date="2020" name="mSystems">
        <title>Genome- and Community-Level Interaction Insights into Carbon Utilization and Element Cycling Functions of Hydrothermarchaeota in Hydrothermal Sediment.</title>
        <authorList>
            <person name="Zhou Z."/>
            <person name="Liu Y."/>
            <person name="Xu W."/>
            <person name="Pan J."/>
            <person name="Luo Z.H."/>
            <person name="Li M."/>
        </authorList>
    </citation>
    <scope>NUCLEOTIDE SEQUENCE [LARGE SCALE GENOMIC DNA]</scope>
    <source>
        <strain evidence="5">HyVt-345</strain>
    </source>
</reference>
<evidence type="ECO:0000259" key="4">
    <source>
        <dbReference type="Pfam" id="PF00149"/>
    </source>
</evidence>
<keyword evidence="3" id="KW-0472">Membrane</keyword>
<evidence type="ECO:0000256" key="1">
    <source>
        <dbReference type="ARBA" id="ARBA00022723"/>
    </source>
</evidence>
<feature type="transmembrane region" description="Helical" evidence="3">
    <location>
        <begin position="16"/>
        <end position="35"/>
    </location>
</feature>
<dbReference type="PANTHER" id="PTHR31302:SF31">
    <property type="entry name" value="PHOSPHODIESTERASE YAEI"/>
    <property type="match status" value="1"/>
</dbReference>
<dbReference type="GO" id="GO:0008758">
    <property type="term" value="F:UDP-2,3-diacylglucosamine hydrolase activity"/>
    <property type="evidence" value="ECO:0007669"/>
    <property type="project" value="TreeGrafter"/>
</dbReference>
<dbReference type="GO" id="GO:0046872">
    <property type="term" value="F:metal ion binding"/>
    <property type="evidence" value="ECO:0007669"/>
    <property type="project" value="UniProtKB-KW"/>
</dbReference>
<dbReference type="InterPro" id="IPR051158">
    <property type="entry name" value="Metallophosphoesterase_sf"/>
</dbReference>
<organism evidence="5">
    <name type="scientific">Pricia antarctica</name>
    <dbReference type="NCBI Taxonomy" id="641691"/>
    <lineage>
        <taxon>Bacteria</taxon>
        <taxon>Pseudomonadati</taxon>
        <taxon>Bacteroidota</taxon>
        <taxon>Flavobacteriia</taxon>
        <taxon>Flavobacteriales</taxon>
        <taxon>Flavobacteriaceae</taxon>
        <taxon>Pricia</taxon>
    </lineage>
</organism>
<feature type="domain" description="Calcineurin-like phosphoesterase" evidence="4">
    <location>
        <begin position="56"/>
        <end position="222"/>
    </location>
</feature>
<keyword evidence="3" id="KW-1133">Transmembrane helix</keyword>
<dbReference type="Proteomes" id="UP000886191">
    <property type="component" value="Unassembled WGS sequence"/>
</dbReference>
<keyword evidence="1" id="KW-0479">Metal-binding</keyword>
<dbReference type="GO" id="GO:0016020">
    <property type="term" value="C:membrane"/>
    <property type="evidence" value="ECO:0007669"/>
    <property type="project" value="GOC"/>
</dbReference>
<dbReference type="AlphaFoldDB" id="A0A831QSI3"/>
<name>A0A831QSI3_9FLAO</name>
<dbReference type="Gene3D" id="3.60.21.10">
    <property type="match status" value="1"/>
</dbReference>
<dbReference type="InterPro" id="IPR004843">
    <property type="entry name" value="Calcineurin-like_PHP"/>
</dbReference>
<gene>
    <name evidence="5" type="ORF">ENH87_16315</name>
</gene>
<dbReference type="GO" id="GO:0009245">
    <property type="term" value="P:lipid A biosynthetic process"/>
    <property type="evidence" value="ECO:0007669"/>
    <property type="project" value="TreeGrafter"/>
</dbReference>
<dbReference type="InterPro" id="IPR029052">
    <property type="entry name" value="Metallo-depent_PP-like"/>
</dbReference>
<comment type="caution">
    <text evidence="5">The sequence shown here is derived from an EMBL/GenBank/DDBJ whole genome shotgun (WGS) entry which is preliminary data.</text>
</comment>